<reference evidence="2 3" key="1">
    <citation type="journal article" date="2025" name="Microbiol. Resour. Announc.">
        <title>Draft genome sequences for Neonectria magnoliae and Neonectria punicea, canker pathogens of Liriodendron tulipifera and Acer saccharum in West Virginia.</title>
        <authorList>
            <person name="Petronek H.M."/>
            <person name="Kasson M.T."/>
            <person name="Metheny A.M."/>
            <person name="Stauder C.M."/>
            <person name="Lovett B."/>
            <person name="Lynch S.C."/>
            <person name="Garnas J.R."/>
            <person name="Kasson L.R."/>
            <person name="Stajich J.E."/>
        </authorList>
    </citation>
    <scope>NUCLEOTIDE SEQUENCE [LARGE SCALE GENOMIC DNA]</scope>
    <source>
        <strain evidence="2 3">NRRL 64653</strain>
    </source>
</reference>
<comment type="caution">
    <text evidence="2">The sequence shown here is derived from an EMBL/GenBank/DDBJ whole genome shotgun (WGS) entry which is preliminary data.</text>
</comment>
<evidence type="ECO:0000256" key="1">
    <source>
        <dbReference type="SAM" id="MobiDB-lite"/>
    </source>
</evidence>
<feature type="region of interest" description="Disordered" evidence="1">
    <location>
        <begin position="219"/>
        <end position="262"/>
    </location>
</feature>
<dbReference type="EMBL" id="JAZAVJ010000156">
    <property type="protein sequence ID" value="KAK7409277.1"/>
    <property type="molecule type" value="Genomic_DNA"/>
</dbReference>
<proteinExistence type="predicted"/>
<gene>
    <name evidence="2" type="ORF">QQX98_008517</name>
</gene>
<evidence type="ECO:0000313" key="2">
    <source>
        <dbReference type="EMBL" id="KAK7409277.1"/>
    </source>
</evidence>
<feature type="compositionally biased region" description="Basic and acidic residues" evidence="1">
    <location>
        <begin position="242"/>
        <end position="260"/>
    </location>
</feature>
<keyword evidence="3" id="KW-1185">Reference proteome</keyword>
<sequence>MSASAKCDPFASRDALMLVGQDGRLFGDEFPGLSKFWVSFTHVGLKSILRQETWPLSWSLHQPQAASNLGLLAFHGSVEDFVCFWVTSTAKEVGTYLHGKSGLLQTFLSYNTVSSTNDWSMLEAIDEVIHSGAEIIALLSEHEYYGTGEPPWLRHRFKKQVMVTRYMIEILTLLFEAIPRQTFLDDNSVLDEFTQHAQRHNARTLCAWKQALVGVTRGSSEDETDVWDQEPLPADEGNGVNSKDRDGWETENSRESHDLEWETEEEYEEGFMLDTAVDKDHWDDANRQISRPRGSNGGYHADYDEEYWSHIYDLIEQSNLDQGVPNHSEGALRRIAKATRNFLSYIV</sequence>
<dbReference type="Proteomes" id="UP001498476">
    <property type="component" value="Unassembled WGS sequence"/>
</dbReference>
<name>A0ABR1GUV1_9HYPO</name>
<evidence type="ECO:0000313" key="3">
    <source>
        <dbReference type="Proteomes" id="UP001498476"/>
    </source>
</evidence>
<protein>
    <submittedName>
        <fullName evidence="2">Uncharacterized protein</fullName>
    </submittedName>
</protein>
<organism evidence="2 3">
    <name type="scientific">Neonectria punicea</name>
    <dbReference type="NCBI Taxonomy" id="979145"/>
    <lineage>
        <taxon>Eukaryota</taxon>
        <taxon>Fungi</taxon>
        <taxon>Dikarya</taxon>
        <taxon>Ascomycota</taxon>
        <taxon>Pezizomycotina</taxon>
        <taxon>Sordariomycetes</taxon>
        <taxon>Hypocreomycetidae</taxon>
        <taxon>Hypocreales</taxon>
        <taxon>Nectriaceae</taxon>
        <taxon>Neonectria</taxon>
    </lineage>
</organism>
<accession>A0ABR1GUV1</accession>